<name>A0A5N5QBX9_9AGAM</name>
<protein>
    <recommendedName>
        <fullName evidence="3">beta-galactosidase</fullName>
        <ecNumber evidence="3">3.2.1.23</ecNumber>
    </recommendedName>
</protein>
<keyword evidence="5" id="KW-0378">Hydrolase</keyword>
<dbReference type="InterPro" id="IPR001944">
    <property type="entry name" value="Glycoside_Hdrlase_35"/>
</dbReference>
<keyword evidence="7" id="KW-0326">Glycosidase</keyword>
<evidence type="ECO:0000256" key="9">
    <source>
        <dbReference type="SAM" id="MobiDB-lite"/>
    </source>
</evidence>
<evidence type="ECO:0000256" key="7">
    <source>
        <dbReference type="ARBA" id="ARBA00023295"/>
    </source>
</evidence>
<dbReference type="Proteomes" id="UP000383932">
    <property type="component" value="Unassembled WGS sequence"/>
</dbReference>
<feature type="transmembrane region" description="Helical" evidence="10">
    <location>
        <begin position="195"/>
        <end position="214"/>
    </location>
</feature>
<keyword evidence="6" id="KW-0325">Glycoprotein</keyword>
<dbReference type="FunFam" id="3.20.20.80:FF:000040">
    <property type="entry name" value="Beta-galactosidase A"/>
    <property type="match status" value="1"/>
</dbReference>
<evidence type="ECO:0000256" key="5">
    <source>
        <dbReference type="ARBA" id="ARBA00022801"/>
    </source>
</evidence>
<dbReference type="SUPFAM" id="SSF117100">
    <property type="entry name" value="Beta-galactosidase LacA, domain 3"/>
    <property type="match status" value="1"/>
</dbReference>
<feature type="domain" description="Beta-galactosidase" evidence="11">
    <location>
        <begin position="870"/>
        <end position="1041"/>
    </location>
</feature>
<dbReference type="SUPFAM" id="SSF51445">
    <property type="entry name" value="(Trans)glycosidases"/>
    <property type="match status" value="1"/>
</dbReference>
<keyword evidence="13" id="KW-1185">Reference proteome</keyword>
<dbReference type="EMBL" id="SSOP01000296">
    <property type="protein sequence ID" value="KAB5589255.1"/>
    <property type="molecule type" value="Genomic_DNA"/>
</dbReference>
<dbReference type="GO" id="GO:0004565">
    <property type="term" value="F:beta-galactosidase activity"/>
    <property type="evidence" value="ECO:0007669"/>
    <property type="project" value="UniProtKB-EC"/>
</dbReference>
<dbReference type="GO" id="GO:0005975">
    <property type="term" value="P:carbohydrate metabolic process"/>
    <property type="evidence" value="ECO:0007669"/>
    <property type="project" value="InterPro"/>
</dbReference>
<dbReference type="InterPro" id="IPR017853">
    <property type="entry name" value="GH"/>
</dbReference>
<keyword evidence="10" id="KW-1133">Transmembrane helix</keyword>
<keyword evidence="10" id="KW-0812">Transmembrane</keyword>
<dbReference type="InterPro" id="IPR008979">
    <property type="entry name" value="Galactose-bd-like_sf"/>
</dbReference>
<keyword evidence="10" id="KW-0472">Membrane</keyword>
<evidence type="ECO:0000256" key="1">
    <source>
        <dbReference type="ARBA" id="ARBA00001412"/>
    </source>
</evidence>
<dbReference type="Pfam" id="PF10435">
    <property type="entry name" value="BetaGal_dom2"/>
    <property type="match status" value="1"/>
</dbReference>
<evidence type="ECO:0000256" key="8">
    <source>
        <dbReference type="RuleBase" id="RU003679"/>
    </source>
</evidence>
<dbReference type="PANTHER" id="PTHR23421">
    <property type="entry name" value="BETA-GALACTOSIDASE RELATED"/>
    <property type="match status" value="1"/>
</dbReference>
<dbReference type="SUPFAM" id="SSF103473">
    <property type="entry name" value="MFS general substrate transporter"/>
    <property type="match status" value="2"/>
</dbReference>
<feature type="compositionally biased region" description="Acidic residues" evidence="9">
    <location>
        <begin position="227"/>
        <end position="242"/>
    </location>
</feature>
<feature type="transmembrane region" description="Helical" evidence="10">
    <location>
        <begin position="169"/>
        <end position="188"/>
    </location>
</feature>
<reference evidence="12 13" key="1">
    <citation type="journal article" date="2019" name="Fungal Biol. Biotechnol.">
        <title>Draft genome sequence of fastidious pathogen Ceratobasidium theobromae, which causes vascular-streak dieback in Theobroma cacao.</title>
        <authorList>
            <person name="Ali S.S."/>
            <person name="Asman A."/>
            <person name="Shao J."/>
            <person name="Firmansyah A.P."/>
            <person name="Susilo A.W."/>
            <person name="Rosmana A."/>
            <person name="McMahon P."/>
            <person name="Junaid M."/>
            <person name="Guest D."/>
            <person name="Kheng T.Y."/>
            <person name="Meinhardt L.W."/>
            <person name="Bailey B.A."/>
        </authorList>
    </citation>
    <scope>NUCLEOTIDE SEQUENCE [LARGE SCALE GENOMIC DNA]</scope>
    <source>
        <strain evidence="12 13">CT2</strain>
    </source>
</reference>
<evidence type="ECO:0000256" key="6">
    <source>
        <dbReference type="ARBA" id="ARBA00023180"/>
    </source>
</evidence>
<organism evidence="12 13">
    <name type="scientific">Ceratobasidium theobromae</name>
    <dbReference type="NCBI Taxonomy" id="1582974"/>
    <lineage>
        <taxon>Eukaryota</taxon>
        <taxon>Fungi</taxon>
        <taxon>Dikarya</taxon>
        <taxon>Basidiomycota</taxon>
        <taxon>Agaricomycotina</taxon>
        <taxon>Agaricomycetes</taxon>
        <taxon>Cantharellales</taxon>
        <taxon>Ceratobasidiaceae</taxon>
        <taxon>Ceratobasidium</taxon>
    </lineage>
</organism>
<proteinExistence type="inferred from homology"/>
<dbReference type="Pfam" id="PF01301">
    <property type="entry name" value="Glyco_hydro_35"/>
    <property type="match status" value="1"/>
</dbReference>
<dbReference type="SUPFAM" id="SSF51011">
    <property type="entry name" value="Glycosyl hydrolase domain"/>
    <property type="match status" value="1"/>
</dbReference>
<comment type="similarity">
    <text evidence="2 8">Belongs to the glycosyl hydrolase 35 family.</text>
</comment>
<dbReference type="SUPFAM" id="SSF49785">
    <property type="entry name" value="Galactose-binding domain-like"/>
    <property type="match status" value="2"/>
</dbReference>
<feature type="transmembrane region" description="Helical" evidence="10">
    <location>
        <begin position="366"/>
        <end position="386"/>
    </location>
</feature>
<dbReference type="Gene3D" id="2.60.390.10">
    <property type="entry name" value="Beta-galactosidase, domain 3"/>
    <property type="match status" value="1"/>
</dbReference>
<evidence type="ECO:0000313" key="12">
    <source>
        <dbReference type="EMBL" id="KAB5589255.1"/>
    </source>
</evidence>
<feature type="transmembrane region" description="Helical" evidence="10">
    <location>
        <begin position="91"/>
        <end position="112"/>
    </location>
</feature>
<comment type="caution">
    <text evidence="12">The sequence shown here is derived from an EMBL/GenBank/DDBJ whole genome shotgun (WGS) entry which is preliminary data.</text>
</comment>
<dbReference type="InterPro" id="IPR036259">
    <property type="entry name" value="MFS_trans_sf"/>
</dbReference>
<gene>
    <name evidence="12" type="ORF">CTheo_7308</name>
</gene>
<evidence type="ECO:0000256" key="2">
    <source>
        <dbReference type="ARBA" id="ARBA00009809"/>
    </source>
</evidence>
<dbReference type="OrthoDB" id="1657402at2759"/>
<dbReference type="Pfam" id="PF13363">
    <property type="entry name" value="BetaGal_dom3"/>
    <property type="match status" value="1"/>
</dbReference>
<dbReference type="InterPro" id="IPR025972">
    <property type="entry name" value="BetaGal_dom3"/>
</dbReference>
<dbReference type="PRINTS" id="PR00742">
    <property type="entry name" value="GLHYDRLASE35"/>
</dbReference>
<accession>A0A5N5QBX9</accession>
<dbReference type="Pfam" id="PF13364">
    <property type="entry name" value="BetaGal_ABD2"/>
    <property type="match status" value="2"/>
</dbReference>
<evidence type="ECO:0000259" key="11">
    <source>
        <dbReference type="SMART" id="SM01029"/>
    </source>
</evidence>
<dbReference type="InterPro" id="IPR018954">
    <property type="entry name" value="Betagal_dom2"/>
</dbReference>
<evidence type="ECO:0000256" key="3">
    <source>
        <dbReference type="ARBA" id="ARBA00012756"/>
    </source>
</evidence>
<dbReference type="Gene3D" id="2.102.20.10">
    <property type="entry name" value="Beta-galactosidase, domain 2"/>
    <property type="match status" value="1"/>
</dbReference>
<evidence type="ECO:0000256" key="4">
    <source>
        <dbReference type="ARBA" id="ARBA00022729"/>
    </source>
</evidence>
<dbReference type="InterPro" id="IPR031330">
    <property type="entry name" value="Gly_Hdrlase_35_cat"/>
</dbReference>
<dbReference type="Gene3D" id="3.20.20.80">
    <property type="entry name" value="Glycosidases"/>
    <property type="match status" value="1"/>
</dbReference>
<dbReference type="EC" id="3.2.1.23" evidence="3"/>
<comment type="catalytic activity">
    <reaction evidence="1">
        <text>Hydrolysis of terminal non-reducing beta-D-galactose residues in beta-D-galactosides.</text>
        <dbReference type="EC" id="3.2.1.23"/>
    </reaction>
</comment>
<dbReference type="InterPro" id="IPR036833">
    <property type="entry name" value="BetaGal_dom3_sf"/>
</dbReference>
<dbReference type="Gene3D" id="2.60.120.260">
    <property type="entry name" value="Galactose-binding domain-like"/>
    <property type="match status" value="2"/>
</dbReference>
<evidence type="ECO:0000313" key="13">
    <source>
        <dbReference type="Proteomes" id="UP000383932"/>
    </source>
</evidence>
<sequence length="1478" mass="158762">MTTMNRVRVQTLAGSVLVALASGTNYASLLGVRSTAWSKVEFEPYAVECDWDCRKHWGVFIDEAPNCASQHLPFNSLQLVTYSLPDNASPLFVASLLLFLGYGGITFLFSNAFPQASLPSSWPFTPLVLALALCSFATGVGGSAGIISAMNAGVRVVDDKYHASTTGSINSAFGLSAFFFSTLARELFPGRTGGFLSVLCFGTGCAVLLGAIMVRPPVGQIRLGENEGAEEADEDADAEEQEEQRPGWTEQTPLRANTVDESILYGERNPWASQAGTPAGSGVEVPSARVGGTTTKGEDVHGLDINNVGSVVQALFAASNEEWDRTEAAIAQASQVGILSVSSFIGRLSIGFLADHISHTHTIPRTACLLLSSIMGIIANSIFLKVADVHSLWIVSATLGVSYGTTFALFPALVLERFGIGHFAQNTGLMGIAAAVFGNVFNYTFGRNFDHHSRPAALGIEPAGEGLWSGMKLSSVLGVGSLAGLPAFAEILGRQSNVDLSQKYLPSPGSPGFYAGNSSAAVTFDQHSILLDGKRIMVFSGEFHPWRLPSIPLWRDVLEKMKAGGFNAVSIYLHWGITEGKRGTLNFEGHRSVTEFLEIAQSVGILVIVRPGPYINAETSAGGFPGWVATLADAARSNGTDFTAAWKPWITEVSKFVAPYQYPAGPVILVQSENEFSMSDPSNQYTYGHTDHMKWIMEVMRANGITKVPITHNDYRSGGQYASGPAKVDLYAWDGYPLGFDCSHPDVWKEVDSSLDSNHQKWNPAEPLYLAEYQGGAFDPWNGPGYGACYNLINEQASLFANVFYKNNYAAGTYLQSLYMTYGGTNWGNLATPTVYTSYDYGSAISEDRSLTPKFSEIKLQSLFLHSTPHYHLAGRISTGTSLSSSSQIFTTHLATLTGQNLYVVRQTTNANTARVEFSLNVNTTVGTLTLDGLALQGRESKIIVSEYPFGKSSLRYTTAEVATWATLDGQDHIVLYSSNQTTQTVLPTNSTSKPTVSGSSGITVFIANGTAVISGTPSSGLTRVTVGKTSVWLADKAWLAPRIWQPRVSGTNGNGIYDLSPRTGSVLVFGPYLVRNATIKGSTLAITGDLKSGETTDLEVLAPSSVRGVTFNGKSVKVSKTATGTLKGSVSVKDLSPKLPNLKTLEWRCTDSLPEIAVGFDDSKWTKADKTTTARPARYQPLGGKLMLYSDEYGYHQGNLVYRGRFESSATGVRLSVQGGYNFGFSAFLNGAFLGSGQGRSGSDAAGGIDLVNATYTFPAGVVGTENVLTVVVDNMGLDEDWNSMDEFKAPRGIRGYELIGGGDFSSWRLTGNVEGEDNTDIIRGPLNQGGLYAERIGASFPKYKFTSAWKSSKSDASCTPFAGISKAGITAYKTKFTLNVDKSTDVPIAFKFERTPSSNYRVMLYVNGWQFGRFTSNFGPQTLYPIPEGILNHRGENDILMTLWSLDAAGAKVANVELVPTIVLSSSKEVVKGLAA</sequence>
<dbReference type="InterPro" id="IPR025300">
    <property type="entry name" value="BetaGal_jelly_roll_dom"/>
</dbReference>
<dbReference type="InterPro" id="IPR037110">
    <property type="entry name" value="Betagal_dom2_sf"/>
</dbReference>
<evidence type="ECO:0000256" key="10">
    <source>
        <dbReference type="SAM" id="Phobius"/>
    </source>
</evidence>
<feature type="transmembrane region" description="Helical" evidence="10">
    <location>
        <begin position="392"/>
        <end position="415"/>
    </location>
</feature>
<dbReference type="SMART" id="SM01029">
    <property type="entry name" value="BetaGal_dom2"/>
    <property type="match status" value="1"/>
</dbReference>
<feature type="transmembrane region" description="Helical" evidence="10">
    <location>
        <begin position="124"/>
        <end position="149"/>
    </location>
</feature>
<feature type="region of interest" description="Disordered" evidence="9">
    <location>
        <begin position="227"/>
        <end position="253"/>
    </location>
</feature>
<keyword evidence="4" id="KW-0732">Signal</keyword>